<evidence type="ECO:0000313" key="2">
    <source>
        <dbReference type="EMBL" id="KAJ4253334.1"/>
    </source>
</evidence>
<dbReference type="AlphaFoldDB" id="A0A9W8RVD9"/>
<feature type="compositionally biased region" description="Low complexity" evidence="1">
    <location>
        <begin position="19"/>
        <end position="37"/>
    </location>
</feature>
<evidence type="ECO:0000313" key="3">
    <source>
        <dbReference type="Proteomes" id="UP001152049"/>
    </source>
</evidence>
<protein>
    <submittedName>
        <fullName evidence="2">Uncharacterized protein</fullName>
    </submittedName>
</protein>
<name>A0A9W8RVD9_9HYPO</name>
<comment type="caution">
    <text evidence="2">The sequence shown here is derived from an EMBL/GenBank/DDBJ whole genome shotgun (WGS) entry which is preliminary data.</text>
</comment>
<reference evidence="2" key="1">
    <citation type="submission" date="2022-09" db="EMBL/GenBank/DDBJ databases">
        <title>Fusarium specimens isolated from Avocado Roots.</title>
        <authorList>
            <person name="Stajich J."/>
            <person name="Roper C."/>
            <person name="Heimlech-Rivalta G."/>
        </authorList>
    </citation>
    <scope>NUCLEOTIDE SEQUENCE</scope>
    <source>
        <strain evidence="2">CF00136</strain>
    </source>
</reference>
<gene>
    <name evidence="2" type="ORF">NW762_010489</name>
</gene>
<evidence type="ECO:0000256" key="1">
    <source>
        <dbReference type="SAM" id="MobiDB-lite"/>
    </source>
</evidence>
<dbReference type="EMBL" id="JAOQAZ010000024">
    <property type="protein sequence ID" value="KAJ4253334.1"/>
    <property type="molecule type" value="Genomic_DNA"/>
</dbReference>
<sequence length="187" mass="20474">MPRIVTLKRKRLPSPPTHKPSSTSSPKSSPSESYSSKTEQRLSQFGKKCPVCKANTINRNGSFKRHVERHAKLAELQAANINVQPVRAQDPEFDVALARDMWMSTPAKHRAVGGVFLGGPLAGKGTYDGMPQVFLPNGRVKNKCIWIKKDLEAGRIGRSPLKALKNTNAAAGSLDEGVDLDRDLTMD</sequence>
<feature type="region of interest" description="Disordered" evidence="1">
    <location>
        <begin position="1"/>
        <end position="41"/>
    </location>
</feature>
<accession>A0A9W8RVD9</accession>
<dbReference type="Proteomes" id="UP001152049">
    <property type="component" value="Unassembled WGS sequence"/>
</dbReference>
<dbReference type="OrthoDB" id="5087463at2759"/>
<feature type="compositionally biased region" description="Basic residues" evidence="1">
    <location>
        <begin position="1"/>
        <end position="12"/>
    </location>
</feature>
<organism evidence="2 3">
    <name type="scientific">Fusarium torreyae</name>
    <dbReference type="NCBI Taxonomy" id="1237075"/>
    <lineage>
        <taxon>Eukaryota</taxon>
        <taxon>Fungi</taxon>
        <taxon>Dikarya</taxon>
        <taxon>Ascomycota</taxon>
        <taxon>Pezizomycotina</taxon>
        <taxon>Sordariomycetes</taxon>
        <taxon>Hypocreomycetidae</taxon>
        <taxon>Hypocreales</taxon>
        <taxon>Nectriaceae</taxon>
        <taxon>Fusarium</taxon>
    </lineage>
</organism>
<keyword evidence="3" id="KW-1185">Reference proteome</keyword>
<proteinExistence type="predicted"/>